<keyword evidence="3" id="KW-1185">Reference proteome</keyword>
<dbReference type="Proteomes" id="UP001215598">
    <property type="component" value="Unassembled WGS sequence"/>
</dbReference>
<organism evidence="2 3">
    <name type="scientific">Mycena metata</name>
    <dbReference type="NCBI Taxonomy" id="1033252"/>
    <lineage>
        <taxon>Eukaryota</taxon>
        <taxon>Fungi</taxon>
        <taxon>Dikarya</taxon>
        <taxon>Basidiomycota</taxon>
        <taxon>Agaricomycotina</taxon>
        <taxon>Agaricomycetes</taxon>
        <taxon>Agaricomycetidae</taxon>
        <taxon>Agaricales</taxon>
        <taxon>Marasmiineae</taxon>
        <taxon>Mycenaceae</taxon>
        <taxon>Mycena</taxon>
    </lineage>
</organism>
<evidence type="ECO:0000313" key="2">
    <source>
        <dbReference type="EMBL" id="KAJ7764852.1"/>
    </source>
</evidence>
<dbReference type="InterPro" id="IPR036537">
    <property type="entry name" value="Adaptor_Cbl_N_dom_sf"/>
</dbReference>
<reference evidence="2" key="1">
    <citation type="submission" date="2023-03" db="EMBL/GenBank/DDBJ databases">
        <title>Massive genome expansion in bonnet fungi (Mycena s.s.) driven by repeated elements and novel gene families across ecological guilds.</title>
        <authorList>
            <consortium name="Lawrence Berkeley National Laboratory"/>
            <person name="Harder C.B."/>
            <person name="Miyauchi S."/>
            <person name="Viragh M."/>
            <person name="Kuo A."/>
            <person name="Thoen E."/>
            <person name="Andreopoulos B."/>
            <person name="Lu D."/>
            <person name="Skrede I."/>
            <person name="Drula E."/>
            <person name="Henrissat B."/>
            <person name="Morin E."/>
            <person name="Kohler A."/>
            <person name="Barry K."/>
            <person name="LaButti K."/>
            <person name="Morin E."/>
            <person name="Salamov A."/>
            <person name="Lipzen A."/>
            <person name="Mereny Z."/>
            <person name="Hegedus B."/>
            <person name="Baldrian P."/>
            <person name="Stursova M."/>
            <person name="Weitz H."/>
            <person name="Taylor A."/>
            <person name="Grigoriev I.V."/>
            <person name="Nagy L.G."/>
            <person name="Martin F."/>
            <person name="Kauserud H."/>
        </authorList>
    </citation>
    <scope>NUCLEOTIDE SEQUENCE</scope>
    <source>
        <strain evidence="2">CBHHK182m</strain>
    </source>
</reference>
<evidence type="ECO:0000256" key="1">
    <source>
        <dbReference type="SAM" id="MobiDB-lite"/>
    </source>
</evidence>
<comment type="caution">
    <text evidence="2">The sequence shown here is derived from an EMBL/GenBank/DDBJ whole genome shotgun (WGS) entry which is preliminary data.</text>
</comment>
<dbReference type="GO" id="GO:0007166">
    <property type="term" value="P:cell surface receptor signaling pathway"/>
    <property type="evidence" value="ECO:0007669"/>
    <property type="project" value="InterPro"/>
</dbReference>
<name>A0AAD7JKQ1_9AGAR</name>
<dbReference type="AlphaFoldDB" id="A0AAD7JKQ1"/>
<sequence length="240" mass="26673">MFKGLVKWPRKRPRDPGRTANDSSTGTLEPLQPSPKRSRFSKKLVVPQHAESARVDDRAEHRSSLALDIASVAAETLLLASDAPVIGVLKPFAGLAELVCQRIQTARDNRTSMAELEQEAASVGAIVEAVAMVGGDLYTPEFNKSTQTLSEVAEFLDKSYSPGSKKRRWRLLLSSNRDKERMEKLQSRLAAVLHGLSVGRILTSRSPCRLVRVLGNNEYFNRGRNKEIEARFDLAVYDLL</sequence>
<dbReference type="InterPro" id="IPR059179">
    <property type="entry name" value="MLKL-like_MCAfunc"/>
</dbReference>
<dbReference type="Gene3D" id="1.20.930.20">
    <property type="entry name" value="Adaptor protein Cbl, N-terminal domain"/>
    <property type="match status" value="1"/>
</dbReference>
<accession>A0AAD7JKQ1</accession>
<gene>
    <name evidence="2" type="ORF">B0H16DRAFT_1525936</name>
</gene>
<proteinExistence type="predicted"/>
<feature type="region of interest" description="Disordered" evidence="1">
    <location>
        <begin position="1"/>
        <end position="45"/>
    </location>
</feature>
<dbReference type="EMBL" id="JARKIB010000027">
    <property type="protein sequence ID" value="KAJ7764852.1"/>
    <property type="molecule type" value="Genomic_DNA"/>
</dbReference>
<dbReference type="CDD" id="cd21037">
    <property type="entry name" value="MLKL_NTD"/>
    <property type="match status" value="1"/>
</dbReference>
<evidence type="ECO:0000313" key="3">
    <source>
        <dbReference type="Proteomes" id="UP001215598"/>
    </source>
</evidence>
<protein>
    <submittedName>
        <fullName evidence="2">Uncharacterized protein</fullName>
    </submittedName>
</protein>